<accession>A0A0E9X3M9</accession>
<organism evidence="1">
    <name type="scientific">Anguilla anguilla</name>
    <name type="common">European freshwater eel</name>
    <name type="synonym">Muraena anguilla</name>
    <dbReference type="NCBI Taxonomy" id="7936"/>
    <lineage>
        <taxon>Eukaryota</taxon>
        <taxon>Metazoa</taxon>
        <taxon>Chordata</taxon>
        <taxon>Craniata</taxon>
        <taxon>Vertebrata</taxon>
        <taxon>Euteleostomi</taxon>
        <taxon>Actinopterygii</taxon>
        <taxon>Neopterygii</taxon>
        <taxon>Teleostei</taxon>
        <taxon>Anguilliformes</taxon>
        <taxon>Anguillidae</taxon>
        <taxon>Anguilla</taxon>
    </lineage>
</organism>
<dbReference type="AlphaFoldDB" id="A0A0E9X3M9"/>
<reference evidence="1" key="1">
    <citation type="submission" date="2014-11" db="EMBL/GenBank/DDBJ databases">
        <authorList>
            <person name="Amaro Gonzalez C."/>
        </authorList>
    </citation>
    <scope>NUCLEOTIDE SEQUENCE</scope>
</reference>
<protein>
    <submittedName>
        <fullName evidence="1">Uncharacterized protein</fullName>
    </submittedName>
</protein>
<sequence>MVQKLGSRCRFSCPNLQCPGNPDHVQPQTPRYGTNGSVPWLDSETICTNWPNSHEAESEEFHAYAVGKRTRLNRPVPWATGAPIGNCALPPVGLATTVDTGTVRFRTEAHPCITAWCLH</sequence>
<name>A0A0E9X3M9_ANGAN</name>
<evidence type="ECO:0000313" key="1">
    <source>
        <dbReference type="EMBL" id="JAH97199.1"/>
    </source>
</evidence>
<reference evidence="1" key="2">
    <citation type="journal article" date="2015" name="Fish Shellfish Immunol.">
        <title>Early steps in the European eel (Anguilla anguilla)-Vibrio vulnificus interaction in the gills: Role of the RtxA13 toxin.</title>
        <authorList>
            <person name="Callol A."/>
            <person name="Pajuelo D."/>
            <person name="Ebbesson L."/>
            <person name="Teles M."/>
            <person name="MacKenzie S."/>
            <person name="Amaro C."/>
        </authorList>
    </citation>
    <scope>NUCLEOTIDE SEQUENCE</scope>
</reference>
<proteinExistence type="predicted"/>
<dbReference type="EMBL" id="GBXM01011378">
    <property type="protein sequence ID" value="JAH97199.1"/>
    <property type="molecule type" value="Transcribed_RNA"/>
</dbReference>